<evidence type="ECO:0000313" key="3">
    <source>
        <dbReference type="EMBL" id="CAK9098455.1"/>
    </source>
</evidence>
<reference evidence="3 4" key="1">
    <citation type="submission" date="2024-02" db="EMBL/GenBank/DDBJ databases">
        <authorList>
            <person name="Chen Y."/>
            <person name="Shah S."/>
            <person name="Dougan E. K."/>
            <person name="Thang M."/>
            <person name="Chan C."/>
        </authorList>
    </citation>
    <scope>NUCLEOTIDE SEQUENCE [LARGE SCALE GENOMIC DNA]</scope>
</reference>
<gene>
    <name evidence="3" type="ORF">SCF082_LOCUS46137</name>
</gene>
<dbReference type="Proteomes" id="UP001642464">
    <property type="component" value="Unassembled WGS sequence"/>
</dbReference>
<evidence type="ECO:0000313" key="4">
    <source>
        <dbReference type="Proteomes" id="UP001642464"/>
    </source>
</evidence>
<dbReference type="InterPro" id="IPR003864">
    <property type="entry name" value="CSC1/OSCA1-like_7TM"/>
</dbReference>
<dbReference type="InterPro" id="IPR045122">
    <property type="entry name" value="Csc1-like"/>
</dbReference>
<keyword evidence="1" id="KW-0812">Transmembrane</keyword>
<dbReference type="Pfam" id="PF02714">
    <property type="entry name" value="RSN1_7TM"/>
    <property type="match status" value="1"/>
</dbReference>
<feature type="transmembrane region" description="Helical" evidence="1">
    <location>
        <begin position="749"/>
        <end position="777"/>
    </location>
</feature>
<dbReference type="EMBL" id="CAXAMM010041284">
    <property type="protein sequence ID" value="CAK9098455.1"/>
    <property type="molecule type" value="Genomic_DNA"/>
</dbReference>
<evidence type="ECO:0000259" key="2">
    <source>
        <dbReference type="Pfam" id="PF02714"/>
    </source>
</evidence>
<keyword evidence="1" id="KW-0472">Membrane</keyword>
<accession>A0ABP0RFX9</accession>
<dbReference type="PANTHER" id="PTHR13018">
    <property type="entry name" value="PROBABLE MEMBRANE PROTEIN DUF221-RELATED"/>
    <property type="match status" value="1"/>
</dbReference>
<sequence length="849" mass="93170">MIGDERFLSKDGLLRTTLPSLRLASSLRRFVAKGRSTSSPTLGPLGPTITLKPYSADNPQNPNFSPDVRPGFLSASFEPVSPALDVNNINVNWSRGVTPPRLLFGGGTMVAVVCAAEWTFEKCHGSDKFSANAAPVACSYANVSMAMVREQARRSVVLERLPRELRDPGALRSCLEDLLGHNAVLCVAFAPSDARRLSECMEERNKLRSQSTQLSKVLLMRMEDRLAERRDDFARARTRSEPLLADFLLGFVEAVELRPEEWLHQLGAELQLFGLGVHSDARDAQVVWAEERLSCRTGCRALCTSLRIVSWVMKEANPANPVPRWGRVRARARRARCLRIISASAAASIKVHQLVALCRVTDKLALDLGPPGVVSMLPAIGLGTLLGAATGVVTMGTAVWIGAGTAAGIGAGKWLVDRIIAKRRLATGQGPRQESELPPALQAALLGWQNFLASKAQGSSITSRQLAELWSQFEAENPDPRHGYQYPWYNVLESQCYTSSKDAVLGTGMQVFPAPEPRDLVWHNVARPETQLLVRQFFVEIALLFGLAFWSVPVSLLQVWCSWARLSQILPWLQLPESMHGTDLEALVTLYMPAALLVLLEVLPIMLHRLASRYEGVKSWSALQMRTMRRYWRFQLATIGVTVLSGSVSNSLTAMLDQPTSMLWELGQSLPQVAVYFLATVLSSALVVGPVSLLRLPLLVQLTWTALARRLREILCLGSSTSAQAESNFLAAAAEDCLDTPPMAADLSALLLVLLVCVTYASIAPLIILAGALFFALRWLVLALRYLYVHVPRFDSGGAFWYLLWNQAGLALELPSIPAENCEDLVQSSVVRISVTHQGGEDSLVPMEK</sequence>
<feature type="transmembrane region" description="Helical" evidence="1">
    <location>
        <begin position="398"/>
        <end position="416"/>
    </location>
</feature>
<feature type="transmembrane region" description="Helical" evidence="1">
    <location>
        <begin position="537"/>
        <end position="566"/>
    </location>
</feature>
<feature type="transmembrane region" description="Helical" evidence="1">
    <location>
        <begin position="631"/>
        <end position="653"/>
    </location>
</feature>
<keyword evidence="4" id="KW-1185">Reference proteome</keyword>
<feature type="domain" description="CSC1/OSCA1-like 7TM region" evidence="2">
    <location>
        <begin position="535"/>
        <end position="812"/>
    </location>
</feature>
<evidence type="ECO:0000256" key="1">
    <source>
        <dbReference type="SAM" id="Phobius"/>
    </source>
</evidence>
<keyword evidence="1" id="KW-1133">Transmembrane helix</keyword>
<proteinExistence type="predicted"/>
<protein>
    <submittedName>
        <fullName evidence="3">CSC1-like protein ERD4 (Protein EARLY-RESPONSIVE TO DEHYDRATION STRESS 4)</fullName>
    </submittedName>
</protein>
<organism evidence="3 4">
    <name type="scientific">Durusdinium trenchii</name>
    <dbReference type="NCBI Taxonomy" id="1381693"/>
    <lineage>
        <taxon>Eukaryota</taxon>
        <taxon>Sar</taxon>
        <taxon>Alveolata</taxon>
        <taxon>Dinophyceae</taxon>
        <taxon>Suessiales</taxon>
        <taxon>Symbiodiniaceae</taxon>
        <taxon>Durusdinium</taxon>
    </lineage>
</organism>
<comment type="caution">
    <text evidence="3">The sequence shown here is derived from an EMBL/GenBank/DDBJ whole genome shotgun (WGS) entry which is preliminary data.</text>
</comment>
<dbReference type="PANTHER" id="PTHR13018:SF5">
    <property type="entry name" value="RE44586P"/>
    <property type="match status" value="1"/>
</dbReference>
<feature type="transmembrane region" description="Helical" evidence="1">
    <location>
        <begin position="673"/>
        <end position="694"/>
    </location>
</feature>
<name>A0ABP0RFX9_9DINO</name>
<feature type="transmembrane region" description="Helical" evidence="1">
    <location>
        <begin position="586"/>
        <end position="610"/>
    </location>
</feature>